<proteinExistence type="predicted"/>
<protein>
    <submittedName>
        <fullName evidence="2">Uncharacterized protein</fullName>
    </submittedName>
</protein>
<feature type="region of interest" description="Disordered" evidence="1">
    <location>
        <begin position="1"/>
        <end position="29"/>
    </location>
</feature>
<evidence type="ECO:0000313" key="2">
    <source>
        <dbReference type="EMBL" id="SVC57923.1"/>
    </source>
</evidence>
<organism evidence="2">
    <name type="scientific">marine metagenome</name>
    <dbReference type="NCBI Taxonomy" id="408172"/>
    <lineage>
        <taxon>unclassified sequences</taxon>
        <taxon>metagenomes</taxon>
        <taxon>ecological metagenomes</taxon>
    </lineage>
</organism>
<reference evidence="2" key="1">
    <citation type="submission" date="2018-05" db="EMBL/GenBank/DDBJ databases">
        <authorList>
            <person name="Lanie J.A."/>
            <person name="Ng W.-L."/>
            <person name="Kazmierczak K.M."/>
            <person name="Andrzejewski T.M."/>
            <person name="Davidsen T.M."/>
            <person name="Wayne K.J."/>
            <person name="Tettelin H."/>
            <person name="Glass J.I."/>
            <person name="Rusch D."/>
            <person name="Podicherti R."/>
            <person name="Tsui H.-C.T."/>
            <person name="Winkler M.E."/>
        </authorList>
    </citation>
    <scope>NUCLEOTIDE SEQUENCE</scope>
</reference>
<dbReference type="EMBL" id="UINC01098989">
    <property type="protein sequence ID" value="SVC57923.1"/>
    <property type="molecule type" value="Genomic_DNA"/>
</dbReference>
<sequence length="29" mass="3041">MNSATASPGSSSTNNKYLDNKGFMSTDQS</sequence>
<accession>A0A382N9Q0</accession>
<gene>
    <name evidence="2" type="ORF">METZ01_LOCUS310777</name>
</gene>
<evidence type="ECO:0000256" key="1">
    <source>
        <dbReference type="SAM" id="MobiDB-lite"/>
    </source>
</evidence>
<dbReference type="AlphaFoldDB" id="A0A382N9Q0"/>
<name>A0A382N9Q0_9ZZZZ</name>